<keyword evidence="1" id="KW-1133">Transmembrane helix</keyword>
<comment type="caution">
    <text evidence="3">The sequence shown here is derived from an EMBL/GenBank/DDBJ whole genome shotgun (WGS) entry which is preliminary data.</text>
</comment>
<dbReference type="Gene3D" id="1.10.287.70">
    <property type="match status" value="1"/>
</dbReference>
<dbReference type="GO" id="GO:0034220">
    <property type="term" value="P:monoatomic ion transmembrane transport"/>
    <property type="evidence" value="ECO:0007669"/>
    <property type="project" value="UniProtKB-KW"/>
</dbReference>
<dbReference type="Pfam" id="PF07885">
    <property type="entry name" value="Ion_trans_2"/>
    <property type="match status" value="1"/>
</dbReference>
<keyword evidence="3" id="KW-0406">Ion transport</keyword>
<sequence>MDEVLYFILGILLICLGVYDLLYTTFAPRGAGPVSGLGSTFIWRIFLGLSKLFKTRKALAGAGIIIIMFTILSWVVMLWAGHSLIYLADGDAVVASTTEVPANAIDRIYFTGYTLSTLGNGDFKGGTNVWRVYTAFISFSGLILITIAISYMVPILSAVTERRSLSIRIASIGDSPQLMLLNSWNGEDFKGLEQHFDGLALEVAKQGQLHLAYPLLHYFYHSEKSVALLLNLASLDEALSILLLYVPEDLRPSNQSLLPLRRAITTFLESLTVITPSPKSLEEPYLAIKQLEEANIPLQLPEASCLDQLCKRRKFLNAMLQYVGWEWEEIANPKFITDLDLREIH</sequence>
<proteinExistence type="predicted"/>
<dbReference type="RefSeq" id="WP_266051439.1">
    <property type="nucleotide sequence ID" value="NZ_JAPFQO010000002.1"/>
</dbReference>
<reference evidence="3 4" key="1">
    <citation type="submission" date="2022-11" db="EMBL/GenBank/DDBJ databases">
        <title>The characterization of three novel Bacteroidetes species and genomic analysis of their roles in tidal elemental geochemical cycles.</title>
        <authorList>
            <person name="Ma K.-J."/>
        </authorList>
    </citation>
    <scope>NUCLEOTIDE SEQUENCE [LARGE SCALE GENOMIC DNA]</scope>
    <source>
        <strain evidence="3 4">M82</strain>
    </source>
</reference>
<feature type="transmembrane region" description="Helical" evidence="1">
    <location>
        <begin position="30"/>
        <end position="47"/>
    </location>
</feature>
<feature type="transmembrane region" description="Helical" evidence="1">
    <location>
        <begin position="132"/>
        <end position="159"/>
    </location>
</feature>
<dbReference type="Proteomes" id="UP001207228">
    <property type="component" value="Unassembled WGS sequence"/>
</dbReference>
<feature type="transmembrane region" description="Helical" evidence="1">
    <location>
        <begin position="5"/>
        <end position="24"/>
    </location>
</feature>
<keyword evidence="4" id="KW-1185">Reference proteome</keyword>
<evidence type="ECO:0000256" key="1">
    <source>
        <dbReference type="SAM" id="Phobius"/>
    </source>
</evidence>
<feature type="domain" description="Potassium channel" evidence="2">
    <location>
        <begin position="85"/>
        <end position="155"/>
    </location>
</feature>
<organism evidence="3 4">
    <name type="scientific">Pontibacter anaerobius</name>
    <dbReference type="NCBI Taxonomy" id="2993940"/>
    <lineage>
        <taxon>Bacteria</taxon>
        <taxon>Pseudomonadati</taxon>
        <taxon>Bacteroidota</taxon>
        <taxon>Cytophagia</taxon>
        <taxon>Cytophagales</taxon>
        <taxon>Hymenobacteraceae</taxon>
        <taxon>Pontibacter</taxon>
    </lineage>
</organism>
<keyword evidence="1" id="KW-0812">Transmembrane</keyword>
<gene>
    <name evidence="3" type="ORF">OO017_05445</name>
</gene>
<protein>
    <submittedName>
        <fullName evidence="3">Potassium channel family protein</fullName>
    </submittedName>
</protein>
<dbReference type="EMBL" id="JAPFQO010000002">
    <property type="protein sequence ID" value="MCX2739381.1"/>
    <property type="molecule type" value="Genomic_DNA"/>
</dbReference>
<keyword evidence="3" id="KW-0407">Ion channel</keyword>
<dbReference type="SUPFAM" id="SSF81324">
    <property type="entry name" value="Voltage-gated potassium channels"/>
    <property type="match status" value="1"/>
</dbReference>
<accession>A0ABT3RCY3</accession>
<feature type="transmembrane region" description="Helical" evidence="1">
    <location>
        <begin position="59"/>
        <end position="80"/>
    </location>
</feature>
<evidence type="ECO:0000313" key="3">
    <source>
        <dbReference type="EMBL" id="MCX2739381.1"/>
    </source>
</evidence>
<name>A0ABT3RCY3_9BACT</name>
<dbReference type="InterPro" id="IPR013099">
    <property type="entry name" value="K_chnl_dom"/>
</dbReference>
<keyword evidence="1" id="KW-0472">Membrane</keyword>
<evidence type="ECO:0000313" key="4">
    <source>
        <dbReference type="Proteomes" id="UP001207228"/>
    </source>
</evidence>
<keyword evidence="3" id="KW-0813">Transport</keyword>
<evidence type="ECO:0000259" key="2">
    <source>
        <dbReference type="Pfam" id="PF07885"/>
    </source>
</evidence>